<sequence>MYAFKFVSVSAIFLLALVQGAVSQGVPSGGLCVTIAGFKACAEGLECCILGPDRGVYVEFLDPGWTPSF</sequence>
<dbReference type="Proteomes" id="UP000620124">
    <property type="component" value="Unassembled WGS sequence"/>
</dbReference>
<evidence type="ECO:0000313" key="3">
    <source>
        <dbReference type="Proteomes" id="UP000620124"/>
    </source>
</evidence>
<dbReference type="EMBL" id="JACAZI010000006">
    <property type="protein sequence ID" value="KAF7358427.1"/>
    <property type="molecule type" value="Genomic_DNA"/>
</dbReference>
<evidence type="ECO:0000313" key="2">
    <source>
        <dbReference type="EMBL" id="KAF7358427.1"/>
    </source>
</evidence>
<accession>A0A8H6YFX9</accession>
<reference evidence="2" key="1">
    <citation type="submission" date="2020-05" db="EMBL/GenBank/DDBJ databases">
        <title>Mycena genomes resolve the evolution of fungal bioluminescence.</title>
        <authorList>
            <person name="Tsai I.J."/>
        </authorList>
    </citation>
    <scope>NUCLEOTIDE SEQUENCE</scope>
    <source>
        <strain evidence="2">CCC161011</strain>
    </source>
</reference>
<name>A0A8H6YFX9_9AGAR</name>
<organism evidence="2 3">
    <name type="scientific">Mycena venus</name>
    <dbReference type="NCBI Taxonomy" id="2733690"/>
    <lineage>
        <taxon>Eukaryota</taxon>
        <taxon>Fungi</taxon>
        <taxon>Dikarya</taxon>
        <taxon>Basidiomycota</taxon>
        <taxon>Agaricomycotina</taxon>
        <taxon>Agaricomycetes</taxon>
        <taxon>Agaricomycetidae</taxon>
        <taxon>Agaricales</taxon>
        <taxon>Marasmiineae</taxon>
        <taxon>Mycenaceae</taxon>
        <taxon>Mycena</taxon>
    </lineage>
</organism>
<dbReference type="AlphaFoldDB" id="A0A8H6YFX9"/>
<protein>
    <recommendedName>
        <fullName evidence="4">Hydrophobin</fullName>
    </recommendedName>
</protein>
<feature type="signal peptide" evidence="1">
    <location>
        <begin position="1"/>
        <end position="23"/>
    </location>
</feature>
<comment type="caution">
    <text evidence="2">The sequence shown here is derived from an EMBL/GenBank/DDBJ whole genome shotgun (WGS) entry which is preliminary data.</text>
</comment>
<evidence type="ECO:0000256" key="1">
    <source>
        <dbReference type="SAM" id="SignalP"/>
    </source>
</evidence>
<dbReference type="OrthoDB" id="3054145at2759"/>
<feature type="chain" id="PRO_5034226148" description="Hydrophobin" evidence="1">
    <location>
        <begin position="24"/>
        <end position="69"/>
    </location>
</feature>
<keyword evidence="3" id="KW-1185">Reference proteome</keyword>
<proteinExistence type="predicted"/>
<keyword evidence="1" id="KW-0732">Signal</keyword>
<evidence type="ECO:0008006" key="4">
    <source>
        <dbReference type="Google" id="ProtNLM"/>
    </source>
</evidence>
<gene>
    <name evidence="2" type="ORF">MVEN_00893200</name>
</gene>